<accession>A0ABN3HCR2</accession>
<protein>
    <submittedName>
        <fullName evidence="2">Uncharacterized protein</fullName>
    </submittedName>
</protein>
<keyword evidence="1" id="KW-1133">Transmembrane helix</keyword>
<dbReference type="RefSeq" id="WP_344617853.1">
    <property type="nucleotide sequence ID" value="NZ_BAAARV010000079.1"/>
</dbReference>
<keyword evidence="1" id="KW-0472">Membrane</keyword>
<evidence type="ECO:0000256" key="1">
    <source>
        <dbReference type="SAM" id="Phobius"/>
    </source>
</evidence>
<feature type="transmembrane region" description="Helical" evidence="1">
    <location>
        <begin position="126"/>
        <end position="146"/>
    </location>
</feature>
<proteinExistence type="predicted"/>
<sequence>MFDRVLGIPAHPLYIHAAVVLVPLLALTAVLYAVWPASRRHIRWPLVAFALTAPGAVFFAKESGESFSANRAFQAPQVKALITEHEDYADTLFLVIAALAVVALVMAFMIPAAAGGRARIKAPTPAHWAASGLSVVLAIAAAYYVYKTGDSGAHMVWSGF</sequence>
<feature type="transmembrane region" description="Helical" evidence="1">
    <location>
        <begin position="92"/>
        <end position="114"/>
    </location>
</feature>
<keyword evidence="1" id="KW-0812">Transmembrane</keyword>
<dbReference type="Proteomes" id="UP001501444">
    <property type="component" value="Unassembled WGS sequence"/>
</dbReference>
<evidence type="ECO:0000313" key="2">
    <source>
        <dbReference type="EMBL" id="GAA2376106.1"/>
    </source>
</evidence>
<evidence type="ECO:0000313" key="3">
    <source>
        <dbReference type="Proteomes" id="UP001501444"/>
    </source>
</evidence>
<keyword evidence="3" id="KW-1185">Reference proteome</keyword>
<dbReference type="EMBL" id="BAAARV010000079">
    <property type="protein sequence ID" value="GAA2376106.1"/>
    <property type="molecule type" value="Genomic_DNA"/>
</dbReference>
<comment type="caution">
    <text evidence="2">The sequence shown here is derived from an EMBL/GenBank/DDBJ whole genome shotgun (WGS) entry which is preliminary data.</text>
</comment>
<reference evidence="2 3" key="1">
    <citation type="journal article" date="2019" name="Int. J. Syst. Evol. Microbiol.">
        <title>The Global Catalogue of Microorganisms (GCM) 10K type strain sequencing project: providing services to taxonomists for standard genome sequencing and annotation.</title>
        <authorList>
            <consortium name="The Broad Institute Genomics Platform"/>
            <consortium name="The Broad Institute Genome Sequencing Center for Infectious Disease"/>
            <person name="Wu L."/>
            <person name="Ma J."/>
        </authorList>
    </citation>
    <scope>NUCLEOTIDE SEQUENCE [LARGE SCALE GENOMIC DNA]</scope>
    <source>
        <strain evidence="2 3">JCM 3272</strain>
    </source>
</reference>
<feature type="transmembrane region" description="Helical" evidence="1">
    <location>
        <begin position="13"/>
        <end position="35"/>
    </location>
</feature>
<name>A0ABN3HCR2_9ACTN</name>
<organism evidence="2 3">
    <name type="scientific">Dactylosporangium salmoneum</name>
    <dbReference type="NCBI Taxonomy" id="53361"/>
    <lineage>
        <taxon>Bacteria</taxon>
        <taxon>Bacillati</taxon>
        <taxon>Actinomycetota</taxon>
        <taxon>Actinomycetes</taxon>
        <taxon>Micromonosporales</taxon>
        <taxon>Micromonosporaceae</taxon>
        <taxon>Dactylosporangium</taxon>
    </lineage>
</organism>
<gene>
    <name evidence="2" type="ORF">GCM10010170_080010</name>
</gene>